<dbReference type="RefSeq" id="WP_155084152.1">
    <property type="nucleotide sequence ID" value="NZ_WMIA01000015.1"/>
</dbReference>
<organism evidence="2 3">
    <name type="scientific">Cyanobacterium aponinum 0216</name>
    <dbReference type="NCBI Taxonomy" id="2676140"/>
    <lineage>
        <taxon>Bacteria</taxon>
        <taxon>Bacillati</taxon>
        <taxon>Cyanobacteriota</taxon>
        <taxon>Cyanophyceae</taxon>
        <taxon>Oscillatoriophycideae</taxon>
        <taxon>Chroococcales</taxon>
        <taxon>Geminocystaceae</taxon>
        <taxon>Cyanobacterium</taxon>
    </lineage>
</organism>
<dbReference type="SMART" id="SM00327">
    <property type="entry name" value="VWA"/>
    <property type="match status" value="1"/>
</dbReference>
<dbReference type="Gene3D" id="3.40.50.410">
    <property type="entry name" value="von Willebrand factor, type A domain"/>
    <property type="match status" value="1"/>
</dbReference>
<dbReference type="EMBL" id="WMIA01000015">
    <property type="protein sequence ID" value="MTF39642.1"/>
    <property type="molecule type" value="Genomic_DNA"/>
</dbReference>
<dbReference type="InterPro" id="IPR002035">
    <property type="entry name" value="VWF_A"/>
</dbReference>
<proteinExistence type="predicted"/>
<reference evidence="2 3" key="1">
    <citation type="submission" date="2019-11" db="EMBL/GenBank/DDBJ databases">
        <title>Isolation of a new High Light Tolerant Cyanobacteria.</title>
        <authorList>
            <person name="Dobson Z."/>
            <person name="Vaughn N."/>
            <person name="Vaughn M."/>
            <person name="Fromme P."/>
            <person name="Mazor Y."/>
        </authorList>
    </citation>
    <scope>NUCLEOTIDE SEQUENCE [LARGE SCALE GENOMIC DNA]</scope>
    <source>
        <strain evidence="2 3">0216</strain>
    </source>
</reference>
<dbReference type="Proteomes" id="UP000437131">
    <property type="component" value="Unassembled WGS sequence"/>
</dbReference>
<evidence type="ECO:0000259" key="1">
    <source>
        <dbReference type="PROSITE" id="PS50234"/>
    </source>
</evidence>
<sequence length="231" mass="25715">MSNLKKFTVHSPRKLPVIILADVSGSMESNGKIQTFNRAIASMIDSFAQEEDVRAEINVSVITFGGEKAQIHIPLQPAEKIEWQDMSAMGRTPMGNAFGVAQAMVEDRSIIASRDYHPTIILVSDGIPTDEWIPPLNNLITSERASKALRLSMAIGAEADNEPLQSFLQNQHPEIPVFRADEANQIKQFFRFVTMTISSRSRSINPNSIPVLNFDALDNFDDLDDEYTGCF</sequence>
<protein>
    <submittedName>
        <fullName evidence="2">VWA domain-containing protein</fullName>
    </submittedName>
</protein>
<comment type="caution">
    <text evidence="2">The sequence shown here is derived from an EMBL/GenBank/DDBJ whole genome shotgun (WGS) entry which is preliminary data.</text>
</comment>
<dbReference type="AlphaFoldDB" id="A0A844GX53"/>
<gene>
    <name evidence="2" type="ORF">GGC33_11985</name>
</gene>
<dbReference type="SUPFAM" id="SSF53300">
    <property type="entry name" value="vWA-like"/>
    <property type="match status" value="1"/>
</dbReference>
<evidence type="ECO:0000313" key="3">
    <source>
        <dbReference type="Proteomes" id="UP000437131"/>
    </source>
</evidence>
<feature type="domain" description="VWFA" evidence="1">
    <location>
        <begin position="16"/>
        <end position="193"/>
    </location>
</feature>
<dbReference type="InterPro" id="IPR036465">
    <property type="entry name" value="vWFA_dom_sf"/>
</dbReference>
<dbReference type="Pfam" id="PF13519">
    <property type="entry name" value="VWA_2"/>
    <property type="match status" value="1"/>
</dbReference>
<dbReference type="PROSITE" id="PS50234">
    <property type="entry name" value="VWFA"/>
    <property type="match status" value="1"/>
</dbReference>
<accession>A0A844GX53</accession>
<name>A0A844GX53_9CHRO</name>
<evidence type="ECO:0000313" key="2">
    <source>
        <dbReference type="EMBL" id="MTF39642.1"/>
    </source>
</evidence>